<evidence type="ECO:0000313" key="5">
    <source>
        <dbReference type="Proteomes" id="UP001595955"/>
    </source>
</evidence>
<feature type="transmembrane region" description="Helical" evidence="2">
    <location>
        <begin position="100"/>
        <end position="120"/>
    </location>
</feature>
<feature type="transmembrane region" description="Helical" evidence="2">
    <location>
        <begin position="73"/>
        <end position="93"/>
    </location>
</feature>
<comment type="caution">
    <text evidence="4">The sequence shown here is derived from an EMBL/GenBank/DDBJ whole genome shotgun (WGS) entry which is preliminary data.</text>
</comment>
<dbReference type="InterPro" id="IPR036374">
    <property type="entry name" value="OxRdtase_Mopterin-bd_sf"/>
</dbReference>
<feature type="compositionally biased region" description="Basic and acidic residues" evidence="1">
    <location>
        <begin position="505"/>
        <end position="518"/>
    </location>
</feature>
<keyword evidence="2" id="KW-0472">Membrane</keyword>
<dbReference type="EMBL" id="JBHSGF010000007">
    <property type="protein sequence ID" value="MFC4555752.1"/>
    <property type="molecule type" value="Genomic_DNA"/>
</dbReference>
<sequence>MRATRAGAELAGLAAGAATLGVAELLTGLLTRVTSVEGTPSPLLAVADAFVDLTPAWLKDFAVATFGTADKTALLVGMGLVLLAACAGIGLLARRLLAAGLVTFALLGVVGVAAVLSRPGATATDVVPTVVGVVVGVLVLAWFNRDVTTTTAGVETPGDLSRRSVLVGAGSLTVVGLLGVLAGRVLSGAGEAVRAARDAFVVPRVAAPVTVPAAADQGVPGQTTYRTPNDDFYRIDTAVTVPQVDPGTWRLRVHGLVEQEVEIDMAELLAQPMVEALVTLTCVSNYVGGDLAGNAVWTGWPVRELLARARPLPEADMVLSTSADGWTAGTPLEVLTDERNSLLAVGMNGEPLPEQHGFPVRMVVPGLYGYVSATKWVVDLNVTRFAQDEGYWTPRGWSARGPIKTASRIDVPRRGPIDAGPTVVAGVAWAQHRGVRAVQVRVDDGEWQEATLAAEPTVDSWRMWMFEWDADPGEHTLTVRATDGDGEIQTDRLAPPAPDGSSGWHSRDVEVRRRRSES</sequence>
<gene>
    <name evidence="4" type="ORF">ACFO3F_10890</name>
</gene>
<feature type="domain" description="Oxidoreductase molybdopterin-binding" evidence="3">
    <location>
        <begin position="240"/>
        <end position="392"/>
    </location>
</feature>
<dbReference type="Gene3D" id="3.90.420.10">
    <property type="entry name" value="Oxidoreductase, molybdopterin-binding domain"/>
    <property type="match status" value="1"/>
</dbReference>
<keyword evidence="2" id="KW-1133">Transmembrane helix</keyword>
<dbReference type="InterPro" id="IPR000572">
    <property type="entry name" value="OxRdtase_Mopterin-bd_dom"/>
</dbReference>
<evidence type="ECO:0000256" key="1">
    <source>
        <dbReference type="SAM" id="MobiDB-lite"/>
    </source>
</evidence>
<accession>A0ABV9DAG2</accession>
<keyword evidence="2" id="KW-0812">Transmembrane</keyword>
<organism evidence="4 5">
    <name type="scientific">Georgenia faecalis</name>
    <dbReference type="NCBI Taxonomy" id="2483799"/>
    <lineage>
        <taxon>Bacteria</taxon>
        <taxon>Bacillati</taxon>
        <taxon>Actinomycetota</taxon>
        <taxon>Actinomycetes</taxon>
        <taxon>Micrococcales</taxon>
        <taxon>Bogoriellaceae</taxon>
        <taxon>Georgenia</taxon>
    </lineage>
</organism>
<name>A0ABV9DAG2_9MICO</name>
<proteinExistence type="predicted"/>
<dbReference type="Pfam" id="PF00174">
    <property type="entry name" value="Oxidored_molyb"/>
    <property type="match status" value="1"/>
</dbReference>
<dbReference type="Gene3D" id="2.60.40.650">
    <property type="match status" value="1"/>
</dbReference>
<dbReference type="SUPFAM" id="SSF81296">
    <property type="entry name" value="E set domains"/>
    <property type="match status" value="1"/>
</dbReference>
<evidence type="ECO:0000313" key="4">
    <source>
        <dbReference type="EMBL" id="MFC4555752.1"/>
    </source>
</evidence>
<dbReference type="PANTHER" id="PTHR19372:SF7">
    <property type="entry name" value="SULFITE OXIDASE, MITOCHONDRIAL"/>
    <property type="match status" value="1"/>
</dbReference>
<dbReference type="PANTHER" id="PTHR19372">
    <property type="entry name" value="SULFITE REDUCTASE"/>
    <property type="match status" value="1"/>
</dbReference>
<feature type="region of interest" description="Disordered" evidence="1">
    <location>
        <begin position="483"/>
        <end position="518"/>
    </location>
</feature>
<reference evidence="5" key="1">
    <citation type="journal article" date="2019" name="Int. J. Syst. Evol. Microbiol.">
        <title>The Global Catalogue of Microorganisms (GCM) 10K type strain sequencing project: providing services to taxonomists for standard genome sequencing and annotation.</title>
        <authorList>
            <consortium name="The Broad Institute Genomics Platform"/>
            <consortium name="The Broad Institute Genome Sequencing Center for Infectious Disease"/>
            <person name="Wu L."/>
            <person name="Ma J."/>
        </authorList>
    </citation>
    <scope>NUCLEOTIDE SEQUENCE [LARGE SCALE GENOMIC DNA]</scope>
    <source>
        <strain evidence="5">JCM 3369</strain>
    </source>
</reference>
<protein>
    <submittedName>
        <fullName evidence="4">Molybdopterin-dependent oxidoreductase</fullName>
    </submittedName>
</protein>
<feature type="transmembrane region" description="Helical" evidence="2">
    <location>
        <begin position="126"/>
        <end position="144"/>
    </location>
</feature>
<dbReference type="SUPFAM" id="SSF56524">
    <property type="entry name" value="Oxidoreductase molybdopterin-binding domain"/>
    <property type="match status" value="1"/>
</dbReference>
<keyword evidence="5" id="KW-1185">Reference proteome</keyword>
<dbReference type="InterPro" id="IPR014756">
    <property type="entry name" value="Ig_E-set"/>
</dbReference>
<evidence type="ECO:0000256" key="2">
    <source>
        <dbReference type="SAM" id="Phobius"/>
    </source>
</evidence>
<feature type="transmembrane region" description="Helical" evidence="2">
    <location>
        <begin position="165"/>
        <end position="186"/>
    </location>
</feature>
<dbReference type="RefSeq" id="WP_122824338.1">
    <property type="nucleotide sequence ID" value="NZ_CP033325.1"/>
</dbReference>
<dbReference type="Proteomes" id="UP001595955">
    <property type="component" value="Unassembled WGS sequence"/>
</dbReference>
<evidence type="ECO:0000259" key="3">
    <source>
        <dbReference type="Pfam" id="PF00174"/>
    </source>
</evidence>